<sequence>MFTSTPYSILQSVSIDTVNTQSSAFLKAFRRLGAASMAVLLLANCGGGSDAQVESTPLPPPVQQPVVNYTGPAPATPDVQNFKLSVWDNLAKPDRCGACHIQGQQSPPFARFDDINLAYAEVNNLINSSRISESELVTKVAGGHNCWLSSPEACADILTTWIGNWASNEEVATTIELNAPVVKIPGANKNFPSDSGLFESNVYPTLREHCADCHQSSAAIPISPYLASSDIAEAYAAATAKMNLDLPEDSRLVARLRDEFHNCWTDNCRADGQALADAIRAMSEAIDVTELDTNLVSSHALTLYDGTLATGGGRFESNLIAKWEFKTASGNIAFDTSGIEPALNLTLSGGYEWVGGNGIQLTDGKAQGSTTDSKKIHDLIVSTGEFAIEAWVAPANVTQEGPARIVSYSGGRDRRNFTLGQSLYNYDMLLRHGNTDTNGMPMLSTRDADEDLQAALQHVVVNYDGVGGRQIYVNGEFTDDEDDVEAAGLSDWDDSFAFVLGNEVSGDVPWAGTIRMAAMHNRVLTAEQIVKNFDAGVGEKFFLLFGISEIINVPQSYVVFEVSQFDTYSYLFTEPSMISLDEGANLDGITLTGIRIGVNGRESEGGQVFATLNLTVDGVEAASNELGQQLSSQGTIIPVQKGPVQDEFFLTFEVLGDAVSVRQEDEAPVAAQPVDLEPQSDIGIRNFAEVNASMSALTGVPSSQTAVNNTYLQLRQQLPSVTEMQSFLASNQMAITQMAIRYCDALIEDSSLRASYFPSFDFGKSANSGFDSNDRAALVNPLIDRMIGSGLSSQPASADVATELNNLIDRLTTTCSSNNSCSAQTTPTVAKATCAAVLASAAVVMQ</sequence>
<dbReference type="OrthoDB" id="5748965at2"/>
<protein>
    <submittedName>
        <fullName evidence="1">ATPase</fullName>
    </submittedName>
</protein>
<keyword evidence="2" id="KW-1185">Reference proteome</keyword>
<dbReference type="EMBL" id="CP003060">
    <property type="protein sequence ID" value="AEP31754.1"/>
    <property type="molecule type" value="Genomic_DNA"/>
</dbReference>
<dbReference type="Gene3D" id="2.60.120.200">
    <property type="match status" value="1"/>
</dbReference>
<evidence type="ECO:0000313" key="1">
    <source>
        <dbReference type="EMBL" id="AEP31754.1"/>
    </source>
</evidence>
<proteinExistence type="predicted"/>
<dbReference type="eggNOG" id="COG2755">
    <property type="taxonomic scope" value="Bacteria"/>
</dbReference>
<reference evidence="1 2" key="1">
    <citation type="journal article" date="2011" name="J. Bacteriol.">
        <title>Complete genome sequence of seawater bacterium Glaciecola nitratireducens FR1064T.</title>
        <authorList>
            <person name="Bian F."/>
            <person name="Qin Q.L."/>
            <person name="Xie B.B."/>
            <person name="Shu Y.L."/>
            <person name="Zhang X.Y."/>
            <person name="Yu Y."/>
            <person name="Chen B."/>
            <person name="Chen X.L."/>
            <person name="Zhou B.C."/>
            <person name="Zhang Y.Z."/>
        </authorList>
    </citation>
    <scope>NUCLEOTIDE SEQUENCE [LARGE SCALE GENOMIC DNA]</scope>
    <source>
        <strain evidence="2">JCM 12485 / KCTC 12276 / FR1064</strain>
    </source>
</reference>
<dbReference type="SUPFAM" id="SSF49899">
    <property type="entry name" value="Concanavalin A-like lectins/glucanases"/>
    <property type="match status" value="1"/>
</dbReference>
<gene>
    <name evidence="1" type="ordered locus">GNIT_3660</name>
</gene>
<dbReference type="InterPro" id="IPR013320">
    <property type="entry name" value="ConA-like_dom_sf"/>
</dbReference>
<dbReference type="AlphaFoldDB" id="G4QNF0"/>
<dbReference type="KEGG" id="gni:GNIT_3660"/>
<dbReference type="STRING" id="1085623.GNIT_3660"/>
<dbReference type="Pfam" id="PF13385">
    <property type="entry name" value="Laminin_G_3"/>
    <property type="match status" value="1"/>
</dbReference>
<dbReference type="RefSeq" id="WP_014110625.1">
    <property type="nucleotide sequence ID" value="NC_016041.1"/>
</dbReference>
<dbReference type="HOGENOM" id="CLU_343468_0_0_6"/>
<name>G4QNF0_GLANF</name>
<evidence type="ECO:0000313" key="2">
    <source>
        <dbReference type="Proteomes" id="UP000009282"/>
    </source>
</evidence>
<dbReference type="Proteomes" id="UP000009282">
    <property type="component" value="Chromosome"/>
</dbReference>
<organism evidence="1 2">
    <name type="scientific">Glaciecola nitratireducens (strain JCM 12485 / KCTC 12276 / FR1064)</name>
    <dbReference type="NCBI Taxonomy" id="1085623"/>
    <lineage>
        <taxon>Bacteria</taxon>
        <taxon>Pseudomonadati</taxon>
        <taxon>Pseudomonadota</taxon>
        <taxon>Gammaproteobacteria</taxon>
        <taxon>Alteromonadales</taxon>
        <taxon>Alteromonadaceae</taxon>
        <taxon>Brumicola</taxon>
    </lineage>
</organism>
<accession>G4QNF0</accession>